<organism evidence="1 2">
    <name type="scientific">Polyrhizophydium stewartii</name>
    <dbReference type="NCBI Taxonomy" id="2732419"/>
    <lineage>
        <taxon>Eukaryota</taxon>
        <taxon>Fungi</taxon>
        <taxon>Fungi incertae sedis</taxon>
        <taxon>Chytridiomycota</taxon>
        <taxon>Chytridiomycota incertae sedis</taxon>
        <taxon>Chytridiomycetes</taxon>
        <taxon>Rhizophydiales</taxon>
        <taxon>Rhizophydiales incertae sedis</taxon>
        <taxon>Polyrhizophydium</taxon>
    </lineage>
</organism>
<dbReference type="EMBL" id="JADGIZ020000037">
    <property type="protein sequence ID" value="KAL2914151.1"/>
    <property type="molecule type" value="Genomic_DNA"/>
</dbReference>
<evidence type="ECO:0000313" key="1">
    <source>
        <dbReference type="EMBL" id="KAL2914151.1"/>
    </source>
</evidence>
<comment type="caution">
    <text evidence="1">The sequence shown here is derived from an EMBL/GenBank/DDBJ whole genome shotgun (WGS) entry which is preliminary data.</text>
</comment>
<keyword evidence="2" id="KW-1185">Reference proteome</keyword>
<gene>
    <name evidence="1" type="ORF">HK105_206409</name>
</gene>
<dbReference type="PANTHER" id="PTHR46586:SF3">
    <property type="entry name" value="ANKYRIN REPEAT-CONTAINING PROTEIN"/>
    <property type="match status" value="1"/>
</dbReference>
<dbReference type="InterPro" id="IPR052050">
    <property type="entry name" value="SecEffector_AnkRepeat"/>
</dbReference>
<accession>A0ABR4N3M7</accession>
<dbReference type="Proteomes" id="UP001527925">
    <property type="component" value="Unassembled WGS sequence"/>
</dbReference>
<dbReference type="InterPro" id="IPR002110">
    <property type="entry name" value="Ankyrin_rpt"/>
</dbReference>
<dbReference type="Pfam" id="PF12796">
    <property type="entry name" value="Ank_2"/>
    <property type="match status" value="1"/>
</dbReference>
<protein>
    <recommendedName>
        <fullName evidence="3">Ankyrin repeat protein</fullName>
    </recommendedName>
</protein>
<dbReference type="SUPFAM" id="SSF48403">
    <property type="entry name" value="Ankyrin repeat"/>
    <property type="match status" value="1"/>
</dbReference>
<evidence type="ECO:0000313" key="2">
    <source>
        <dbReference type="Proteomes" id="UP001527925"/>
    </source>
</evidence>
<dbReference type="InterPro" id="IPR036770">
    <property type="entry name" value="Ankyrin_rpt-contain_sf"/>
</dbReference>
<dbReference type="Gene3D" id="1.25.40.20">
    <property type="entry name" value="Ankyrin repeat-containing domain"/>
    <property type="match status" value="2"/>
</dbReference>
<sequence length="406" mass="46083">MPAEIQSKILAHAGVLTLWVNGRIDDTKLNLYQFKEILRDVFELDWQGDLTTLPFEKFKLLWLDEPLWRIRTRRMHARVKALGFDNLNYGLDQAAILNMWIDLLDFDKPEQIGRNATCCGSIAMMEYLIDEREVLALDEYFARLSGRSGHLELLKWFADRMPDGSWNHRAMDDAASKGHLDVVKWLHENRTEGCSVDAMNWAAKNGHLAVVQWLHSNRTEGCTSGAMNMAAFHGHLDVVKWLLENRTEGNLAEAAKHAAWRNQLAVIKHIQKLAPDAITGTLVDEAASSGSRLVLEWLINDAGVQPTASMISAAVDAGKLDMLSWFCKHMPEVFRAHPASKVGNQAADAVFDWFDRDDLPNFRQDVLRLAIQERQVLVAKWLLQHLAKDWWGTDVLEQALELVGTE</sequence>
<dbReference type="PANTHER" id="PTHR46586">
    <property type="entry name" value="ANKYRIN REPEAT-CONTAINING PROTEIN"/>
    <property type="match status" value="1"/>
</dbReference>
<name>A0ABR4N3M7_9FUNG</name>
<evidence type="ECO:0008006" key="3">
    <source>
        <dbReference type="Google" id="ProtNLM"/>
    </source>
</evidence>
<reference evidence="1 2" key="1">
    <citation type="submission" date="2023-09" db="EMBL/GenBank/DDBJ databases">
        <title>Pangenome analysis of Batrachochytrium dendrobatidis and related Chytrids.</title>
        <authorList>
            <person name="Yacoub M.N."/>
            <person name="Stajich J.E."/>
            <person name="James T.Y."/>
        </authorList>
    </citation>
    <scope>NUCLEOTIDE SEQUENCE [LARGE SCALE GENOMIC DNA]</scope>
    <source>
        <strain evidence="1 2">JEL0888</strain>
    </source>
</reference>
<proteinExistence type="predicted"/>